<protein>
    <submittedName>
        <fullName evidence="2">Uncharacterized protein</fullName>
    </submittedName>
</protein>
<sequence length="109" mass="12051">MITIFIYRSNSAAAVPELQPASPFSPLLPPPKPTTTSQSQGAFTFGLGTWQIFRRQDKFRCVSELSSPSVIPISSFIMLNNISSSHHKNEDHTSGESRRFSQGVPKRVS</sequence>
<feature type="region of interest" description="Disordered" evidence="1">
    <location>
        <begin position="85"/>
        <end position="109"/>
    </location>
</feature>
<accession>A0AAD5D5Q6</accession>
<gene>
    <name evidence="2" type="ORF">M8C21_029451</name>
</gene>
<proteinExistence type="predicted"/>
<dbReference type="AlphaFoldDB" id="A0AAD5D5Q6"/>
<comment type="caution">
    <text evidence="2">The sequence shown here is derived from an EMBL/GenBank/DDBJ whole genome shotgun (WGS) entry which is preliminary data.</text>
</comment>
<keyword evidence="3" id="KW-1185">Reference proteome</keyword>
<feature type="compositionally biased region" description="Basic and acidic residues" evidence="1">
    <location>
        <begin position="87"/>
        <end position="99"/>
    </location>
</feature>
<evidence type="ECO:0000256" key="1">
    <source>
        <dbReference type="SAM" id="MobiDB-lite"/>
    </source>
</evidence>
<reference evidence="2" key="1">
    <citation type="submission" date="2022-06" db="EMBL/GenBank/DDBJ databases">
        <title>Uncovering the hologenomic basis of an extraordinary plant invasion.</title>
        <authorList>
            <person name="Bieker V.C."/>
            <person name="Martin M.D."/>
            <person name="Gilbert T."/>
            <person name="Hodgins K."/>
            <person name="Battlay P."/>
            <person name="Petersen B."/>
            <person name="Wilson J."/>
        </authorList>
    </citation>
    <scope>NUCLEOTIDE SEQUENCE</scope>
    <source>
        <strain evidence="2">AA19_3_7</strain>
        <tissue evidence="2">Leaf</tissue>
    </source>
</reference>
<dbReference type="Proteomes" id="UP001206925">
    <property type="component" value="Unassembled WGS sequence"/>
</dbReference>
<organism evidence="2 3">
    <name type="scientific">Ambrosia artemisiifolia</name>
    <name type="common">Common ragweed</name>
    <dbReference type="NCBI Taxonomy" id="4212"/>
    <lineage>
        <taxon>Eukaryota</taxon>
        <taxon>Viridiplantae</taxon>
        <taxon>Streptophyta</taxon>
        <taxon>Embryophyta</taxon>
        <taxon>Tracheophyta</taxon>
        <taxon>Spermatophyta</taxon>
        <taxon>Magnoliopsida</taxon>
        <taxon>eudicotyledons</taxon>
        <taxon>Gunneridae</taxon>
        <taxon>Pentapetalae</taxon>
        <taxon>asterids</taxon>
        <taxon>campanulids</taxon>
        <taxon>Asterales</taxon>
        <taxon>Asteraceae</taxon>
        <taxon>Asteroideae</taxon>
        <taxon>Heliantheae alliance</taxon>
        <taxon>Heliantheae</taxon>
        <taxon>Ambrosia</taxon>
    </lineage>
</organism>
<evidence type="ECO:0000313" key="2">
    <source>
        <dbReference type="EMBL" id="KAI7753319.1"/>
    </source>
</evidence>
<feature type="region of interest" description="Disordered" evidence="1">
    <location>
        <begin position="20"/>
        <end position="40"/>
    </location>
</feature>
<dbReference type="EMBL" id="JAMZMK010005471">
    <property type="protein sequence ID" value="KAI7753319.1"/>
    <property type="molecule type" value="Genomic_DNA"/>
</dbReference>
<name>A0AAD5D5Q6_AMBAR</name>
<evidence type="ECO:0000313" key="3">
    <source>
        <dbReference type="Proteomes" id="UP001206925"/>
    </source>
</evidence>